<keyword evidence="1" id="KW-0732">Signal</keyword>
<dbReference type="Proteomes" id="UP001153069">
    <property type="component" value="Unassembled WGS sequence"/>
</dbReference>
<comment type="caution">
    <text evidence="2">The sequence shown here is derived from an EMBL/GenBank/DDBJ whole genome shotgun (WGS) entry which is preliminary data.</text>
</comment>
<gene>
    <name evidence="2" type="ORF">SEMRO_136_G064020.1</name>
</gene>
<reference evidence="2" key="1">
    <citation type="submission" date="2020-06" db="EMBL/GenBank/DDBJ databases">
        <authorList>
            <consortium name="Plant Systems Biology data submission"/>
        </authorList>
    </citation>
    <scope>NUCLEOTIDE SEQUENCE</scope>
    <source>
        <strain evidence="2">D6</strain>
    </source>
</reference>
<protein>
    <submittedName>
        <fullName evidence="2">Uncharacterized protein</fullName>
    </submittedName>
</protein>
<proteinExistence type="predicted"/>
<evidence type="ECO:0000313" key="2">
    <source>
        <dbReference type="EMBL" id="CAB9502422.1"/>
    </source>
</evidence>
<dbReference type="EMBL" id="CAICTM010000135">
    <property type="protein sequence ID" value="CAB9502422.1"/>
    <property type="molecule type" value="Genomic_DNA"/>
</dbReference>
<feature type="chain" id="PRO_5040187062" evidence="1">
    <location>
        <begin position="21"/>
        <end position="326"/>
    </location>
</feature>
<feature type="signal peptide" evidence="1">
    <location>
        <begin position="1"/>
        <end position="20"/>
    </location>
</feature>
<evidence type="ECO:0000256" key="1">
    <source>
        <dbReference type="SAM" id="SignalP"/>
    </source>
</evidence>
<keyword evidence="3" id="KW-1185">Reference proteome</keyword>
<name>A0A9N8H7B2_9STRA</name>
<accession>A0A9N8H7B2</accession>
<sequence>MTSFLQGLLVALLLATPAHSVIPDDSAGTDDVGSIDDWMRDQLDHGDQLVANFLSSEESESFNVRLLEEGGQRGYFKRCGDDTPCISGLECRNSGVGGKRCMPTEGCLQEHFVPLQERFNRDVIIDEIFADAGISVPEFLANARNASTRKAIQEVATSSPFRTVLSSIQSVFKSTGFQDEFTRAVEECFVQAEQVAANNDNSTRQFDARYIGGTLEIGLGGQASWSYMQAEEPSTGLFNRLCLGGGPKVGGFFTPIFGVLSGSSNIDDLACASLMGDVDLAPIPFPTLSIAGGIGFNGVPYVEASPCGLGLGIGAAANFCVAWRCE</sequence>
<evidence type="ECO:0000313" key="3">
    <source>
        <dbReference type="Proteomes" id="UP001153069"/>
    </source>
</evidence>
<organism evidence="2 3">
    <name type="scientific">Seminavis robusta</name>
    <dbReference type="NCBI Taxonomy" id="568900"/>
    <lineage>
        <taxon>Eukaryota</taxon>
        <taxon>Sar</taxon>
        <taxon>Stramenopiles</taxon>
        <taxon>Ochrophyta</taxon>
        <taxon>Bacillariophyta</taxon>
        <taxon>Bacillariophyceae</taxon>
        <taxon>Bacillariophycidae</taxon>
        <taxon>Naviculales</taxon>
        <taxon>Naviculaceae</taxon>
        <taxon>Seminavis</taxon>
    </lineage>
</organism>
<dbReference type="AlphaFoldDB" id="A0A9N8H7B2"/>